<reference evidence="2" key="1">
    <citation type="submission" date="2020-03" db="EMBL/GenBank/DDBJ databases">
        <authorList>
            <person name="Weist P."/>
        </authorList>
    </citation>
    <scope>NUCLEOTIDE SEQUENCE</scope>
</reference>
<dbReference type="EMBL" id="CADEAL010002779">
    <property type="protein sequence ID" value="CAB1442093.1"/>
    <property type="molecule type" value="Genomic_DNA"/>
</dbReference>
<organism evidence="2 3">
    <name type="scientific">Pleuronectes platessa</name>
    <name type="common">European plaice</name>
    <dbReference type="NCBI Taxonomy" id="8262"/>
    <lineage>
        <taxon>Eukaryota</taxon>
        <taxon>Metazoa</taxon>
        <taxon>Chordata</taxon>
        <taxon>Craniata</taxon>
        <taxon>Vertebrata</taxon>
        <taxon>Euteleostomi</taxon>
        <taxon>Actinopterygii</taxon>
        <taxon>Neopterygii</taxon>
        <taxon>Teleostei</taxon>
        <taxon>Neoteleostei</taxon>
        <taxon>Acanthomorphata</taxon>
        <taxon>Carangaria</taxon>
        <taxon>Pleuronectiformes</taxon>
        <taxon>Pleuronectoidei</taxon>
        <taxon>Pleuronectidae</taxon>
        <taxon>Pleuronectes</taxon>
    </lineage>
</organism>
<evidence type="ECO:0000313" key="2">
    <source>
        <dbReference type="EMBL" id="CAB1442093.1"/>
    </source>
</evidence>
<feature type="region of interest" description="Disordered" evidence="1">
    <location>
        <begin position="1"/>
        <end position="40"/>
    </location>
</feature>
<dbReference type="AlphaFoldDB" id="A0A9N7YRU2"/>
<keyword evidence="3" id="KW-1185">Reference proteome</keyword>
<gene>
    <name evidence="2" type="ORF">PLEPLA_LOCUS29796</name>
</gene>
<sequence>MASGLTPASQASDAQAVPPHPTSTPIPISGNHSGLQRWEEEEEVPLKFLNPTAASASESDANAVCATAASVGMRALPPLQLLVYSRLLELGMQSPAPGSTPLKEVCAVKAGPPLCITKTGGFWILALEPGDKHEGARAPPVTRQAAALRRVLSSMPARAAPLHALPGMMGD</sequence>
<feature type="compositionally biased region" description="Polar residues" evidence="1">
    <location>
        <begin position="1"/>
        <end position="13"/>
    </location>
</feature>
<evidence type="ECO:0000313" key="3">
    <source>
        <dbReference type="Proteomes" id="UP001153269"/>
    </source>
</evidence>
<accession>A0A9N7YRU2</accession>
<proteinExistence type="predicted"/>
<dbReference type="Proteomes" id="UP001153269">
    <property type="component" value="Unassembled WGS sequence"/>
</dbReference>
<evidence type="ECO:0000256" key="1">
    <source>
        <dbReference type="SAM" id="MobiDB-lite"/>
    </source>
</evidence>
<name>A0A9N7YRU2_PLEPL</name>
<comment type="caution">
    <text evidence="2">The sequence shown here is derived from an EMBL/GenBank/DDBJ whole genome shotgun (WGS) entry which is preliminary data.</text>
</comment>
<protein>
    <submittedName>
        <fullName evidence="2">Uncharacterized protein</fullName>
    </submittedName>
</protein>